<evidence type="ECO:0000256" key="6">
    <source>
        <dbReference type="HAMAP-Rule" id="MF_03146"/>
    </source>
</evidence>
<reference evidence="10 11" key="1">
    <citation type="journal article" date="2013" name="Nat. Commun.">
        <title>The evolution and pathogenic mechanisms of the rice sheath blight pathogen.</title>
        <authorList>
            <person name="Zheng A."/>
            <person name="Lin R."/>
            <person name="Xu L."/>
            <person name="Qin P."/>
            <person name="Tang C."/>
            <person name="Ai P."/>
            <person name="Zhang D."/>
            <person name="Liu Y."/>
            <person name="Sun Z."/>
            <person name="Feng H."/>
            <person name="Wang Y."/>
            <person name="Chen Y."/>
            <person name="Liang X."/>
            <person name="Fu R."/>
            <person name="Li Q."/>
            <person name="Zhang J."/>
            <person name="Yu X."/>
            <person name="Xie Z."/>
            <person name="Ding L."/>
            <person name="Guan P."/>
            <person name="Tang J."/>
            <person name="Liang Y."/>
            <person name="Wang S."/>
            <person name="Deng Q."/>
            <person name="Li S."/>
            <person name="Zhu J."/>
            <person name="Wang L."/>
            <person name="Liu H."/>
            <person name="Li P."/>
        </authorList>
    </citation>
    <scope>NUCLEOTIDE SEQUENCE [LARGE SCALE GENOMIC DNA]</scope>
    <source>
        <strain evidence="11">AG-1 IA</strain>
    </source>
</reference>
<dbReference type="NCBIfam" id="NF002621">
    <property type="entry name" value="PRK02287.1"/>
    <property type="match status" value="1"/>
</dbReference>
<accession>L8X2E8</accession>
<comment type="catalytic activity">
    <reaction evidence="6">
        <text>an N(1)-methylpseudouridine in rRNA + S-adenosyl-L-methionine = N(1)-methyl-N(3)-[(3S)-3-amino-3-carboxypropyl]pseudouridine in rRNA + S-methyl-5'-thioadenosine + H(+)</text>
        <dbReference type="Rhea" id="RHEA:63296"/>
        <dbReference type="Rhea" id="RHEA-COMP:11634"/>
        <dbReference type="Rhea" id="RHEA-COMP:16310"/>
        <dbReference type="ChEBI" id="CHEBI:15378"/>
        <dbReference type="ChEBI" id="CHEBI:17509"/>
        <dbReference type="ChEBI" id="CHEBI:59789"/>
        <dbReference type="ChEBI" id="CHEBI:74890"/>
        <dbReference type="ChEBI" id="CHEBI:146234"/>
        <dbReference type="EC" id="2.5.1.157"/>
    </reaction>
</comment>
<comment type="caution">
    <text evidence="10">The sequence shown here is derived from an EMBL/GenBank/DDBJ whole genome shotgun (WGS) entry which is preliminary data.</text>
</comment>
<dbReference type="GO" id="GO:0106388">
    <property type="term" value="F:rRNA small subunit aminocarboxypropyltransferase activity"/>
    <property type="evidence" value="ECO:0007669"/>
    <property type="project" value="UniProtKB-EC"/>
</dbReference>
<feature type="compositionally biased region" description="Polar residues" evidence="7">
    <location>
        <begin position="9"/>
        <end position="21"/>
    </location>
</feature>
<dbReference type="GO" id="GO:0030490">
    <property type="term" value="P:maturation of SSU-rRNA"/>
    <property type="evidence" value="ECO:0007669"/>
    <property type="project" value="TreeGrafter"/>
</dbReference>
<feature type="domain" description="16S/18S rRNA aminocarboxypropyltransferase Tsr3 C-terminal" evidence="8">
    <location>
        <begin position="953"/>
        <end position="1077"/>
    </location>
</feature>
<feature type="region of interest" description="Disordered" evidence="7">
    <location>
        <begin position="638"/>
        <end position="659"/>
    </location>
</feature>
<keyword evidence="4 6" id="KW-0808">Transferase</keyword>
<feature type="domain" description="RNase L inhibitor RLI-like possible metal-binding" evidence="9">
    <location>
        <begin position="915"/>
        <end position="949"/>
    </location>
</feature>
<dbReference type="EC" id="2.5.1.157" evidence="6"/>
<feature type="region of interest" description="Disordered" evidence="7">
    <location>
        <begin position="170"/>
        <end position="190"/>
    </location>
</feature>
<evidence type="ECO:0000313" key="10">
    <source>
        <dbReference type="EMBL" id="ELU43203.1"/>
    </source>
</evidence>
<keyword evidence="5 6" id="KW-0949">S-adenosyl-L-methionine</keyword>
<feature type="region of interest" description="Disordered" evidence="7">
    <location>
        <begin position="205"/>
        <end position="226"/>
    </location>
</feature>
<dbReference type="OrthoDB" id="3365472at2759"/>
<dbReference type="InterPro" id="IPR007209">
    <property type="entry name" value="RNaseL-inhib-like_metal-bd_dom"/>
</dbReference>
<gene>
    <name evidence="6" type="primary">TSR3</name>
    <name evidence="10" type="ORF">AG1IA_02765</name>
</gene>
<dbReference type="EMBL" id="AFRT01000600">
    <property type="protein sequence ID" value="ELU43203.1"/>
    <property type="molecule type" value="Genomic_DNA"/>
</dbReference>
<keyword evidence="6" id="KW-0539">Nucleus</keyword>
<comment type="catalytic activity">
    <reaction evidence="6">
        <text>N(1)-methylpseudouridine(1191) in yeast 18S rRNA + S-adenosyl-L-methionine = N(1)-methyl-N(3)-[(3S)-3-amino-3-carboxypropyl]pseudouridine(1191) in yeast 18S rRNA + S-methyl-5'-thioadenosine + H(+)</text>
        <dbReference type="Rhea" id="RHEA:63300"/>
        <dbReference type="Rhea" id="RHEA-COMP:13852"/>
        <dbReference type="Rhea" id="RHEA-COMP:16309"/>
        <dbReference type="ChEBI" id="CHEBI:15378"/>
        <dbReference type="ChEBI" id="CHEBI:17509"/>
        <dbReference type="ChEBI" id="CHEBI:59789"/>
        <dbReference type="ChEBI" id="CHEBI:74890"/>
        <dbReference type="ChEBI" id="CHEBI:146234"/>
    </reaction>
</comment>
<feature type="compositionally biased region" description="Basic and acidic residues" evidence="7">
    <location>
        <begin position="638"/>
        <end position="650"/>
    </location>
</feature>
<dbReference type="Pfam" id="PF04034">
    <property type="entry name" value="Ribo_biogen_C"/>
    <property type="match status" value="1"/>
</dbReference>
<name>L8X2E8_THACA</name>
<dbReference type="InterPro" id="IPR007177">
    <property type="entry name" value="Tsr3_C"/>
</dbReference>
<organism evidence="10 11">
    <name type="scientific">Thanatephorus cucumeris (strain AG1-IA)</name>
    <name type="common">Rice sheath blight fungus</name>
    <name type="synonym">Rhizoctonia solani</name>
    <dbReference type="NCBI Taxonomy" id="983506"/>
    <lineage>
        <taxon>Eukaryota</taxon>
        <taxon>Fungi</taxon>
        <taxon>Dikarya</taxon>
        <taxon>Basidiomycota</taxon>
        <taxon>Agaricomycotina</taxon>
        <taxon>Agaricomycetes</taxon>
        <taxon>Cantharellales</taxon>
        <taxon>Ceratobasidiaceae</taxon>
        <taxon>Rhizoctonia</taxon>
        <taxon>Rhizoctonia solani AG-1</taxon>
    </lineage>
</organism>
<keyword evidence="11" id="KW-1185">Reference proteome</keyword>
<feature type="binding site" evidence="6">
    <location>
        <position position="1017"/>
    </location>
    <ligand>
        <name>S-adenosyl-L-methionine</name>
        <dbReference type="ChEBI" id="CHEBI:59789"/>
    </ligand>
</feature>
<feature type="compositionally biased region" description="Basic residues" evidence="7">
    <location>
        <begin position="855"/>
        <end position="868"/>
    </location>
</feature>
<evidence type="ECO:0000256" key="4">
    <source>
        <dbReference type="ARBA" id="ARBA00022679"/>
    </source>
</evidence>
<evidence type="ECO:0000256" key="5">
    <source>
        <dbReference type="ARBA" id="ARBA00022691"/>
    </source>
</evidence>
<feature type="compositionally biased region" description="Basic residues" evidence="7">
    <location>
        <begin position="403"/>
        <end position="415"/>
    </location>
</feature>
<dbReference type="GO" id="GO:0005737">
    <property type="term" value="C:cytoplasm"/>
    <property type="evidence" value="ECO:0007669"/>
    <property type="project" value="UniProtKB-SubCell"/>
</dbReference>
<dbReference type="PANTHER" id="PTHR20426:SF0">
    <property type="entry name" value="18S RRNA AMINOCARBOXYPROPYLTRANSFERASE"/>
    <property type="match status" value="1"/>
</dbReference>
<evidence type="ECO:0000256" key="7">
    <source>
        <dbReference type="SAM" id="MobiDB-lite"/>
    </source>
</evidence>
<dbReference type="PANTHER" id="PTHR20426">
    <property type="entry name" value="RIBOSOME BIOGENESIS PROTEIN TSR3 HOMOLOG"/>
    <property type="match status" value="1"/>
</dbReference>
<dbReference type="Proteomes" id="UP000011668">
    <property type="component" value="Unassembled WGS sequence"/>
</dbReference>
<feature type="compositionally biased region" description="Basic and acidic residues" evidence="7">
    <location>
        <begin position="424"/>
        <end position="436"/>
    </location>
</feature>
<proteinExistence type="inferred from homology"/>
<feature type="binding site" evidence="6">
    <location>
        <position position="1002"/>
    </location>
    <ligand>
        <name>S-adenosyl-L-methionine</name>
        <dbReference type="ChEBI" id="CHEBI:59789"/>
    </ligand>
</feature>
<feature type="compositionally biased region" description="Low complexity" evidence="7">
    <location>
        <begin position="209"/>
        <end position="225"/>
    </location>
</feature>
<dbReference type="GO" id="GO:0000455">
    <property type="term" value="P:enzyme-directed rRNA pseudouridine synthesis"/>
    <property type="evidence" value="ECO:0007669"/>
    <property type="project" value="UniProtKB-UniRule"/>
</dbReference>
<feature type="compositionally biased region" description="Basic and acidic residues" evidence="7">
    <location>
        <begin position="381"/>
        <end position="391"/>
    </location>
</feature>
<feature type="compositionally biased region" description="Low complexity" evidence="7">
    <location>
        <begin position="260"/>
        <end position="271"/>
    </location>
</feature>
<dbReference type="GO" id="GO:1904047">
    <property type="term" value="F:S-adenosyl-L-methionine binding"/>
    <property type="evidence" value="ECO:0007669"/>
    <property type="project" value="UniProtKB-UniRule"/>
</dbReference>
<evidence type="ECO:0000256" key="2">
    <source>
        <dbReference type="ARBA" id="ARBA00022517"/>
    </source>
</evidence>
<feature type="binding site" evidence="6">
    <location>
        <position position="931"/>
    </location>
    <ligand>
        <name>S-adenosyl-L-methionine</name>
        <dbReference type="ChEBI" id="CHEBI:59789"/>
    </ligand>
</feature>
<feature type="region of interest" description="Disordered" evidence="7">
    <location>
        <begin position="246"/>
        <end position="300"/>
    </location>
</feature>
<dbReference type="GO" id="GO:0005634">
    <property type="term" value="C:nucleus"/>
    <property type="evidence" value="ECO:0007669"/>
    <property type="project" value="UniProtKB-SubCell"/>
</dbReference>
<feature type="region of interest" description="Disordered" evidence="7">
    <location>
        <begin position="381"/>
        <end position="473"/>
    </location>
</feature>
<sequence length="1154" mass="128265">MAPRPSTIPPNETTHRPTSVPTCRHLHPSVTATATALSAHLNQTLASAIASRISSTCEYRTLTSTSNPTHVLMDALDLDHSYCTRCETYIWPEKRQVEVQVPAKPATATGIAKSKSGTIKASTRRTDESADTVKKIRTVISLEQAPLYCSEKCRKLDQESGSANGRRIMEHFQPSPCSTSSSPISPSYDRTQHNMDYFTRIAGGSLPWTRRPSTTSTRSTTSMSSLELLEEHRQWSRALLAESAERLSHSESPAAISAESTTLPKPKSKPGLPKRDQDETPAPVPFTHRRWKEGSKDMRPDMTRSVDVDVAALYDQYPISQRVRSASSFGSGSSMRRGSMTASTVSDTASIRTTSSRGSTRRQGALSADATRGLLVPSVMIREDECARSPSEDGEEPEPYFMRRNRTITQRKHSYSKSTSEAPRSPKDKSIQELVREAGGPEYHKRRGSRPVSSLGEPAPSGPLYEITRSPPGPVKRHAIEEVEVDGKKELRIVEQSCWEREEPQKPASWSVHCFLTSILYDLLARLSSTPPFVCDCWLILNVTHKRTWYSILPRISDTITHMSLENFVIRLSDTRVGIVSRQSPECPDGRSRLSQHLPRFPTFFLPPCSNNCASGASHFLRVRLTICTGRSLRFEPHPEDERTIPDRPQQKPRKGASGQNNYTLIRLCTVAQLGLLPPLTSVKLAGGIPRILGLKACSFAYVMDSRGLLQPYALESRKHRLVANYRKRFTQSQEQKNNRQKKKKKNATSLSRARIVRTATRLGGITLAGIIQAPRRQGVYVPPFARFSPRAPRSTKKDKVEPSMFLFLVHRYGYVYREANVQKRGGGHATLSVPLTRLVKAIMPPKKGSNRGGKSAHRGRGHGRGGFRAKVYDETRPASAVDRDELGLGLDDSESKVLSETHSDKDEAEARIPVPVAMWDFDHCDPKRCSGKKLARLGLIADLRVGQRFRGIVVTPRGTLPVSPADRDLVAQAGVAVVECSWARLDDVPFGKIRSPNERLLPYLIATNPVNYGKPWRLNCVEALAAAFYIVGLGEYAEILLSKFSWGHSFWKVNGGLLKRYQVCKDAAEVQAVQKLIVAELEEDYERRRAEGQAENDDLLVANPNHSNTIWGTQSEEEDSGSEDQDGSNESEADAKNELGGDVTNKLEKLEVR</sequence>
<keyword evidence="2 6" id="KW-0690">Ribosome biogenesis</keyword>
<comment type="subcellular location">
    <subcellularLocation>
        <location evidence="6">Cytoplasm</location>
    </subcellularLocation>
    <subcellularLocation>
        <location evidence="6">Nucleus</location>
    </subcellularLocation>
</comment>
<evidence type="ECO:0000313" key="11">
    <source>
        <dbReference type="Proteomes" id="UP000011668"/>
    </source>
</evidence>
<feature type="region of interest" description="Disordered" evidence="7">
    <location>
        <begin position="730"/>
        <end position="750"/>
    </location>
</feature>
<comment type="function">
    <text evidence="6">Aminocarboxypropyltransferase that catalyzes the aminocarboxypropyl transfer on pseudouridine at position 1191 (Psi1191) in 18S rRNA. It constitutes the last step in biosynthesis of the hypermodified N1-methyl-N3-(3-amino-3-carboxypropyl) pseudouridine (m1acp3-Psi) conserved in eukaryotic 18S rRNA.</text>
</comment>
<dbReference type="STRING" id="983506.L8X2E8"/>
<evidence type="ECO:0000259" key="8">
    <source>
        <dbReference type="Pfam" id="PF04034"/>
    </source>
</evidence>
<dbReference type="HAMAP" id="MF_01116">
    <property type="entry name" value="TSR3"/>
    <property type="match status" value="1"/>
</dbReference>
<feature type="region of interest" description="Disordered" evidence="7">
    <location>
        <begin position="845"/>
        <end position="871"/>
    </location>
</feature>
<keyword evidence="3 6" id="KW-0698">rRNA processing</keyword>
<feature type="region of interest" description="Disordered" evidence="7">
    <location>
        <begin position="324"/>
        <end position="369"/>
    </location>
</feature>
<feature type="region of interest" description="Disordered" evidence="7">
    <location>
        <begin position="1"/>
        <end position="21"/>
    </location>
</feature>
<feature type="compositionally biased region" description="Polar residues" evidence="7">
    <location>
        <begin position="1105"/>
        <end position="1114"/>
    </location>
</feature>
<feature type="compositionally biased region" description="Low complexity" evidence="7">
    <location>
        <begin position="324"/>
        <end position="362"/>
    </location>
</feature>
<evidence type="ECO:0000256" key="3">
    <source>
        <dbReference type="ARBA" id="ARBA00022552"/>
    </source>
</evidence>
<evidence type="ECO:0000259" key="9">
    <source>
        <dbReference type="Pfam" id="PF04068"/>
    </source>
</evidence>
<dbReference type="InterPro" id="IPR022968">
    <property type="entry name" value="Tsr3-like"/>
</dbReference>
<feature type="binding site" evidence="6">
    <location>
        <position position="979"/>
    </location>
    <ligand>
        <name>S-adenosyl-L-methionine</name>
        <dbReference type="ChEBI" id="CHEBI:59789"/>
    </ligand>
</feature>
<feature type="region of interest" description="Disordered" evidence="7">
    <location>
        <begin position="1093"/>
        <end position="1154"/>
    </location>
</feature>
<dbReference type="AlphaFoldDB" id="L8X2E8"/>
<feature type="compositionally biased region" description="Acidic residues" evidence="7">
    <location>
        <begin position="1116"/>
        <end position="1133"/>
    </location>
</feature>
<feature type="compositionally biased region" description="Low complexity" evidence="7">
    <location>
        <begin position="174"/>
        <end position="187"/>
    </location>
</feature>
<evidence type="ECO:0000256" key="1">
    <source>
        <dbReference type="ARBA" id="ARBA00022490"/>
    </source>
</evidence>
<comment type="similarity">
    <text evidence="6">Belongs to the TDD superfamily. TSR3 family.</text>
</comment>
<dbReference type="Pfam" id="PF04068">
    <property type="entry name" value="Fer4_RLI"/>
    <property type="match status" value="1"/>
</dbReference>
<feature type="compositionally biased region" description="Basic and acidic residues" evidence="7">
    <location>
        <begin position="1134"/>
        <end position="1154"/>
    </location>
</feature>
<protein>
    <recommendedName>
        <fullName evidence="6">18S rRNA aminocarboxypropyltransferase</fullName>
        <ecNumber evidence="6">2.5.1.157</ecNumber>
    </recommendedName>
</protein>
<dbReference type="HOGENOM" id="CLU_276110_0_0_1"/>
<keyword evidence="1 6" id="KW-0963">Cytoplasm</keyword>